<keyword evidence="1" id="KW-0813">Transport</keyword>
<accession>A0A642PLR6</accession>
<feature type="signal peptide" evidence="2">
    <location>
        <begin position="1"/>
        <end position="28"/>
    </location>
</feature>
<organism evidence="4">
    <name type="scientific">Phocaeicola dorei</name>
    <dbReference type="NCBI Taxonomy" id="357276"/>
    <lineage>
        <taxon>Bacteria</taxon>
        <taxon>Pseudomonadati</taxon>
        <taxon>Bacteroidota</taxon>
        <taxon>Bacteroidia</taxon>
        <taxon>Bacteroidales</taxon>
        <taxon>Bacteroidaceae</taxon>
        <taxon>Phocaeicola</taxon>
    </lineage>
</organism>
<gene>
    <name evidence="4" type="ORF">F2Y44_23540</name>
</gene>
<comment type="subcellular location">
    <subcellularLocation>
        <location evidence="1">Cell outer membrane</location>
        <topology evidence="1">Multi-pass membrane protein</topology>
    </subcellularLocation>
</comment>
<protein>
    <submittedName>
        <fullName evidence="4">SusC/RagA family TonB-linked outer membrane protein</fullName>
    </submittedName>
</protein>
<name>A0A642PLR6_9BACT</name>
<dbReference type="GO" id="GO:0009279">
    <property type="term" value="C:cell outer membrane"/>
    <property type="evidence" value="ECO:0007669"/>
    <property type="project" value="UniProtKB-SubCell"/>
</dbReference>
<dbReference type="EMBL" id="VVZE01000158">
    <property type="protein sequence ID" value="KAA5377883.1"/>
    <property type="molecule type" value="Genomic_DNA"/>
</dbReference>
<sequence>MNLNFRKTALLAGICSVFSLGYAPQLFAVSSTDTVEAVQQTKKITGVVSDAMGPIIGANVLEKGTTNGVITDIDGNFALNVKPGATIVVSFIGYVSQEIKITNQTTVNITLKEDSEMLDEVVVVGYGTMKKSDLSGASVSMSEDKIKGSIITNLDQSLHGRAAGVTAVSTSGAPGSSSSIRVRGQATINANAEPLYVIDGVIVQSQGQSGSSYGLGDALGNGSVSTISPLSTINPADIVSMEILKDASATAIYGAQGSNGVVLITSKRGKAGEAKFTYDGMFAVQRQTKRLDMMNLREYATYYNDLANMGEISDPSNYYADPSLLGVGTNWQDAIFQTALQHQHQISAQGGTEKIQY</sequence>
<proteinExistence type="inferred from homology"/>
<dbReference type="Gene3D" id="2.170.130.10">
    <property type="entry name" value="TonB-dependent receptor, plug domain"/>
    <property type="match status" value="1"/>
</dbReference>
<keyword evidence="1" id="KW-0472">Membrane</keyword>
<dbReference type="Gene3D" id="2.60.40.1120">
    <property type="entry name" value="Carboxypeptidase-like, regulatory domain"/>
    <property type="match status" value="1"/>
</dbReference>
<evidence type="ECO:0000313" key="4">
    <source>
        <dbReference type="EMBL" id="KAA5377883.1"/>
    </source>
</evidence>
<dbReference type="Pfam" id="PF07715">
    <property type="entry name" value="Plug"/>
    <property type="match status" value="1"/>
</dbReference>
<dbReference type="NCBIfam" id="TIGR04057">
    <property type="entry name" value="SusC_RagA_signa"/>
    <property type="match status" value="1"/>
</dbReference>
<comment type="similarity">
    <text evidence="1">Belongs to the TonB-dependent receptor family.</text>
</comment>
<keyword evidence="1" id="KW-1134">Transmembrane beta strand</keyword>
<evidence type="ECO:0000256" key="1">
    <source>
        <dbReference type="PROSITE-ProRule" id="PRU01360"/>
    </source>
</evidence>
<dbReference type="PROSITE" id="PS52016">
    <property type="entry name" value="TONB_DEPENDENT_REC_3"/>
    <property type="match status" value="1"/>
</dbReference>
<dbReference type="InterPro" id="IPR037066">
    <property type="entry name" value="Plug_dom_sf"/>
</dbReference>
<dbReference type="InterPro" id="IPR039426">
    <property type="entry name" value="TonB-dep_rcpt-like"/>
</dbReference>
<dbReference type="SUPFAM" id="SSF56935">
    <property type="entry name" value="Porins"/>
    <property type="match status" value="1"/>
</dbReference>
<dbReference type="NCBIfam" id="TIGR04056">
    <property type="entry name" value="OMP_RagA_SusC"/>
    <property type="match status" value="1"/>
</dbReference>
<feature type="chain" id="PRO_5024970146" evidence="2">
    <location>
        <begin position="29"/>
        <end position="357"/>
    </location>
</feature>
<feature type="non-terminal residue" evidence="4">
    <location>
        <position position="357"/>
    </location>
</feature>
<feature type="domain" description="TonB-dependent receptor plug" evidence="3">
    <location>
        <begin position="131"/>
        <end position="261"/>
    </location>
</feature>
<keyword evidence="2" id="KW-0732">Signal</keyword>
<evidence type="ECO:0000259" key="3">
    <source>
        <dbReference type="Pfam" id="PF07715"/>
    </source>
</evidence>
<dbReference type="InterPro" id="IPR008969">
    <property type="entry name" value="CarboxyPept-like_regulatory"/>
</dbReference>
<evidence type="ECO:0000256" key="2">
    <source>
        <dbReference type="SAM" id="SignalP"/>
    </source>
</evidence>
<dbReference type="SUPFAM" id="SSF49464">
    <property type="entry name" value="Carboxypeptidase regulatory domain-like"/>
    <property type="match status" value="1"/>
</dbReference>
<dbReference type="AlphaFoldDB" id="A0A642PLR6"/>
<comment type="caution">
    <text evidence="4">The sequence shown here is derived from an EMBL/GenBank/DDBJ whole genome shotgun (WGS) entry which is preliminary data.</text>
</comment>
<dbReference type="Pfam" id="PF13715">
    <property type="entry name" value="CarbopepD_reg_2"/>
    <property type="match status" value="1"/>
</dbReference>
<reference evidence="4" key="1">
    <citation type="journal article" date="2019" name="Nat. Med.">
        <title>A library of human gut bacterial isolates paired with longitudinal multiomics data enables mechanistic microbiome research.</title>
        <authorList>
            <person name="Poyet M."/>
            <person name="Groussin M."/>
            <person name="Gibbons S.M."/>
            <person name="Avila-Pacheco J."/>
            <person name="Jiang X."/>
            <person name="Kearney S.M."/>
            <person name="Perrotta A.R."/>
            <person name="Berdy B."/>
            <person name="Zhao S."/>
            <person name="Lieberman T.D."/>
            <person name="Swanson P.K."/>
            <person name="Smith M."/>
            <person name="Roesemann S."/>
            <person name="Alexander J.E."/>
            <person name="Rich S.A."/>
            <person name="Livny J."/>
            <person name="Vlamakis H."/>
            <person name="Clish C."/>
            <person name="Bullock K."/>
            <person name="Deik A."/>
            <person name="Scott J."/>
            <person name="Pierce K.A."/>
            <person name="Xavier R.J."/>
            <person name="Alm E.J."/>
        </authorList>
    </citation>
    <scope>NUCLEOTIDE SEQUENCE [LARGE SCALE GENOMIC DNA]</scope>
    <source>
        <strain evidence="4">BIOML-A8</strain>
    </source>
</reference>
<dbReference type="InterPro" id="IPR023997">
    <property type="entry name" value="TonB-dep_OMP_SusC/RagA_CS"/>
</dbReference>
<keyword evidence="1" id="KW-0998">Cell outer membrane</keyword>
<dbReference type="FunFam" id="2.60.40.1120:FF:000003">
    <property type="entry name" value="Outer membrane protein Omp121"/>
    <property type="match status" value="1"/>
</dbReference>
<dbReference type="InterPro" id="IPR012910">
    <property type="entry name" value="Plug_dom"/>
</dbReference>
<dbReference type="InterPro" id="IPR023996">
    <property type="entry name" value="TonB-dep_OMP_SusC/RagA"/>
</dbReference>
<dbReference type="RefSeq" id="WP_149943186.1">
    <property type="nucleotide sequence ID" value="NZ_VVZE01000158.1"/>
</dbReference>
<keyword evidence="1" id="KW-0812">Transmembrane</keyword>